<dbReference type="SUPFAM" id="SSF161098">
    <property type="entry name" value="MetI-like"/>
    <property type="match status" value="1"/>
</dbReference>
<comment type="similarity">
    <text evidence="2">Belongs to the binding-protein-dependent transport system permease family. CysTW subfamily.</text>
</comment>
<evidence type="ECO:0000313" key="11">
    <source>
        <dbReference type="Proteomes" id="UP000824229"/>
    </source>
</evidence>
<comment type="caution">
    <text evidence="10">The sequence shown here is derived from an EMBL/GenBank/DDBJ whole genome shotgun (WGS) entry which is preliminary data.</text>
</comment>
<dbReference type="InterPro" id="IPR000515">
    <property type="entry name" value="MetI-like"/>
</dbReference>
<evidence type="ECO:0000256" key="8">
    <source>
        <dbReference type="RuleBase" id="RU363032"/>
    </source>
</evidence>
<name>A0A9E2KF01_9FIRM</name>
<dbReference type="GO" id="GO:0055085">
    <property type="term" value="P:transmembrane transport"/>
    <property type="evidence" value="ECO:0007669"/>
    <property type="project" value="InterPro"/>
</dbReference>
<evidence type="ECO:0000256" key="2">
    <source>
        <dbReference type="ARBA" id="ARBA00007069"/>
    </source>
</evidence>
<dbReference type="Pfam" id="PF00528">
    <property type="entry name" value="BPD_transp_1"/>
    <property type="match status" value="1"/>
</dbReference>
<evidence type="ECO:0000256" key="5">
    <source>
        <dbReference type="ARBA" id="ARBA00022692"/>
    </source>
</evidence>
<reference evidence="10" key="1">
    <citation type="journal article" date="2021" name="PeerJ">
        <title>Extensive microbial diversity within the chicken gut microbiome revealed by metagenomics and culture.</title>
        <authorList>
            <person name="Gilroy R."/>
            <person name="Ravi A."/>
            <person name="Getino M."/>
            <person name="Pursley I."/>
            <person name="Horton D.L."/>
            <person name="Alikhan N.F."/>
            <person name="Baker D."/>
            <person name="Gharbi K."/>
            <person name="Hall N."/>
            <person name="Watson M."/>
            <person name="Adriaenssens E.M."/>
            <person name="Foster-Nyarko E."/>
            <person name="Jarju S."/>
            <person name="Secka A."/>
            <person name="Antonio M."/>
            <person name="Oren A."/>
            <person name="Chaudhuri R.R."/>
            <person name="La Ragione R."/>
            <person name="Hildebrand F."/>
            <person name="Pallen M.J."/>
        </authorList>
    </citation>
    <scope>NUCLEOTIDE SEQUENCE</scope>
    <source>
        <strain evidence="10">B5-657</strain>
    </source>
</reference>
<protein>
    <submittedName>
        <fullName evidence="10">ABC transporter permease</fullName>
    </submittedName>
</protein>
<proteinExistence type="inferred from homology"/>
<dbReference type="PROSITE" id="PS50928">
    <property type="entry name" value="ABC_TM1"/>
    <property type="match status" value="1"/>
</dbReference>
<gene>
    <name evidence="10" type="ORF">H9872_10580</name>
</gene>
<keyword evidence="4" id="KW-1003">Cell membrane</keyword>
<dbReference type="EMBL" id="JAHLFQ010000251">
    <property type="protein sequence ID" value="MBU3805181.1"/>
    <property type="molecule type" value="Genomic_DNA"/>
</dbReference>
<keyword evidence="7 8" id="KW-0472">Membrane</keyword>
<keyword evidence="3 8" id="KW-0813">Transport</keyword>
<dbReference type="CDD" id="cd06261">
    <property type="entry name" value="TM_PBP2"/>
    <property type="match status" value="1"/>
</dbReference>
<dbReference type="InterPro" id="IPR051789">
    <property type="entry name" value="Bact_Polyamine_Transport"/>
</dbReference>
<dbReference type="InterPro" id="IPR035906">
    <property type="entry name" value="MetI-like_sf"/>
</dbReference>
<accession>A0A9E2KF01</accession>
<dbReference type="PANTHER" id="PTHR43848">
    <property type="entry name" value="PUTRESCINE TRANSPORT SYSTEM PERMEASE PROTEIN POTI"/>
    <property type="match status" value="1"/>
</dbReference>
<evidence type="ECO:0000313" key="10">
    <source>
        <dbReference type="EMBL" id="MBU3805181.1"/>
    </source>
</evidence>
<evidence type="ECO:0000256" key="4">
    <source>
        <dbReference type="ARBA" id="ARBA00022475"/>
    </source>
</evidence>
<dbReference type="PANTHER" id="PTHR43848:SF2">
    <property type="entry name" value="PUTRESCINE TRANSPORT SYSTEM PERMEASE PROTEIN POTI"/>
    <property type="match status" value="1"/>
</dbReference>
<evidence type="ECO:0000259" key="9">
    <source>
        <dbReference type="PROSITE" id="PS50928"/>
    </source>
</evidence>
<dbReference type="Proteomes" id="UP000824229">
    <property type="component" value="Unassembled WGS sequence"/>
</dbReference>
<feature type="transmembrane region" description="Helical" evidence="8">
    <location>
        <begin position="56"/>
        <end position="80"/>
    </location>
</feature>
<feature type="transmembrane region" description="Helical" evidence="8">
    <location>
        <begin position="7"/>
        <end position="28"/>
    </location>
</feature>
<keyword evidence="6 8" id="KW-1133">Transmembrane helix</keyword>
<feature type="transmembrane region" description="Helical" evidence="8">
    <location>
        <begin position="92"/>
        <end position="119"/>
    </location>
</feature>
<dbReference type="Gene3D" id="1.10.3720.10">
    <property type="entry name" value="MetI-like"/>
    <property type="match status" value="1"/>
</dbReference>
<feature type="transmembrane region" description="Helical" evidence="8">
    <location>
        <begin position="173"/>
        <end position="194"/>
    </location>
</feature>
<evidence type="ECO:0000256" key="7">
    <source>
        <dbReference type="ARBA" id="ARBA00023136"/>
    </source>
</evidence>
<feature type="transmembrane region" description="Helical" evidence="8">
    <location>
        <begin position="125"/>
        <end position="145"/>
    </location>
</feature>
<evidence type="ECO:0000256" key="1">
    <source>
        <dbReference type="ARBA" id="ARBA00004651"/>
    </source>
</evidence>
<reference evidence="10" key="2">
    <citation type="submission" date="2021-04" db="EMBL/GenBank/DDBJ databases">
        <authorList>
            <person name="Gilroy R."/>
        </authorList>
    </citation>
    <scope>NUCLEOTIDE SEQUENCE</scope>
    <source>
        <strain evidence="10">B5-657</strain>
    </source>
</reference>
<keyword evidence="5 8" id="KW-0812">Transmembrane</keyword>
<evidence type="ECO:0000256" key="6">
    <source>
        <dbReference type="ARBA" id="ARBA00022989"/>
    </source>
</evidence>
<dbReference type="AlphaFoldDB" id="A0A9E2KF01"/>
<sequence length="262" mass="29420">MKWIKRSYVSLILIIMYAPVALLMIFSFNDSKLPIWKGFTLDWYQRMFSDTAIKQAILYTLIVAAVSSLIATVLGTFAAMGIHRMRGWQKRLAINITYIPMLSPDIVIGISLMMLFNVLHIPFGLPSLIISHITFSVPYVIFAVMPKLKLMDYNLYEAALDLGASPWYAFKKVILPEIMPGVLSGTFIAFTLSIDDFVVSFFNKGAGVDTLPIKIYSMARKGVNPTINAISTLMFVTIIIILLISNLKANHKVRKIKEAKMA</sequence>
<dbReference type="GO" id="GO:0005886">
    <property type="term" value="C:plasma membrane"/>
    <property type="evidence" value="ECO:0007669"/>
    <property type="project" value="UniProtKB-SubCell"/>
</dbReference>
<feature type="transmembrane region" description="Helical" evidence="8">
    <location>
        <begin position="227"/>
        <end position="247"/>
    </location>
</feature>
<feature type="domain" description="ABC transmembrane type-1" evidence="9">
    <location>
        <begin position="57"/>
        <end position="245"/>
    </location>
</feature>
<comment type="subcellular location">
    <subcellularLocation>
        <location evidence="1 8">Cell membrane</location>
        <topology evidence="1 8">Multi-pass membrane protein</topology>
    </subcellularLocation>
</comment>
<organism evidence="10 11">
    <name type="scientific">Candidatus Cellulosilyticum pullistercoris</name>
    <dbReference type="NCBI Taxonomy" id="2838521"/>
    <lineage>
        <taxon>Bacteria</taxon>
        <taxon>Bacillati</taxon>
        <taxon>Bacillota</taxon>
        <taxon>Clostridia</taxon>
        <taxon>Lachnospirales</taxon>
        <taxon>Cellulosilyticaceae</taxon>
        <taxon>Cellulosilyticum</taxon>
    </lineage>
</organism>
<evidence type="ECO:0000256" key="3">
    <source>
        <dbReference type="ARBA" id="ARBA00022448"/>
    </source>
</evidence>